<dbReference type="GO" id="GO:0005829">
    <property type="term" value="C:cytosol"/>
    <property type="evidence" value="ECO:0007669"/>
    <property type="project" value="TreeGrafter"/>
</dbReference>
<comment type="cofactor">
    <cofactor evidence="3">
        <name>Mg(2+)</name>
        <dbReference type="ChEBI" id="CHEBI:18420"/>
    </cofactor>
    <text evidence="3">Binds 2 magnesium ions per monomer.</text>
</comment>
<feature type="binding site" evidence="3">
    <location>
        <position position="88"/>
    </location>
    <ligand>
        <name>5-phospho-alpha-D-ribose 1-diphosphate</name>
        <dbReference type="ChEBI" id="CHEBI:58017"/>
    </ligand>
</feature>
<keyword evidence="1 3" id="KW-0328">Glycosyltransferase</keyword>
<gene>
    <name evidence="3" type="primary">trpD</name>
    <name evidence="6" type="ORF">HNQ81_003005</name>
</gene>
<dbReference type="HAMAP" id="MF_00211">
    <property type="entry name" value="TrpD"/>
    <property type="match status" value="1"/>
</dbReference>
<feature type="binding site" evidence="3">
    <location>
        <begin position="98"/>
        <end position="101"/>
    </location>
    <ligand>
        <name>5-phospho-alpha-D-ribose 1-diphosphate</name>
        <dbReference type="ChEBI" id="CHEBI:58017"/>
    </ligand>
</feature>
<comment type="similarity">
    <text evidence="3">Belongs to the anthranilate phosphoribosyltransferase family.</text>
</comment>
<keyword evidence="3" id="KW-0028">Amino-acid biosynthesis</keyword>
<dbReference type="Proteomes" id="UP000539642">
    <property type="component" value="Unassembled WGS sequence"/>
</dbReference>
<dbReference type="PANTHER" id="PTHR43285:SF2">
    <property type="entry name" value="ANTHRANILATE PHOSPHORIBOSYLTRANSFERASE"/>
    <property type="match status" value="1"/>
</dbReference>
<dbReference type="InterPro" id="IPR036320">
    <property type="entry name" value="Glycosyl_Trfase_fam3_N_dom_sf"/>
</dbReference>
<dbReference type="EC" id="2.4.2.18" evidence="3"/>
<comment type="subunit">
    <text evidence="3">Homodimer.</text>
</comment>
<feature type="binding site" evidence="3">
    <location>
        <position position="100"/>
    </location>
    <ligand>
        <name>Mg(2+)</name>
        <dbReference type="ChEBI" id="CHEBI:18420"/>
        <label>1</label>
    </ligand>
</feature>
<comment type="caution">
    <text evidence="6">The sequence shown here is derived from an EMBL/GenBank/DDBJ whole genome shotgun (WGS) entry which is preliminary data.</text>
</comment>
<feature type="domain" description="Glycosyl transferase family 3" evidence="4">
    <location>
        <begin position="82"/>
        <end position="339"/>
    </location>
</feature>
<keyword evidence="7" id="KW-1185">Reference proteome</keyword>
<dbReference type="PANTHER" id="PTHR43285">
    <property type="entry name" value="ANTHRANILATE PHOSPHORIBOSYLTRANSFERASE"/>
    <property type="match status" value="1"/>
</dbReference>
<evidence type="ECO:0000313" key="7">
    <source>
        <dbReference type="Proteomes" id="UP000539642"/>
    </source>
</evidence>
<dbReference type="GO" id="GO:0004048">
    <property type="term" value="F:anthranilate phosphoribosyltransferase activity"/>
    <property type="evidence" value="ECO:0007669"/>
    <property type="project" value="UniProtKB-UniRule"/>
</dbReference>
<dbReference type="Gene3D" id="1.20.970.10">
    <property type="entry name" value="Transferase, Pyrimidine Nucleoside Phosphorylase, Chain C"/>
    <property type="match status" value="1"/>
</dbReference>
<dbReference type="RefSeq" id="WP_183352061.1">
    <property type="nucleotide sequence ID" value="NZ_JACHEO010000022.1"/>
</dbReference>
<dbReference type="AlphaFoldDB" id="A0A840UWH3"/>
<keyword evidence="3" id="KW-0460">Magnesium</keyword>
<feature type="binding site" evidence="3">
    <location>
        <position position="128"/>
    </location>
    <ligand>
        <name>5-phospho-alpha-D-ribose 1-diphosphate</name>
        <dbReference type="ChEBI" id="CHEBI:58017"/>
    </ligand>
</feature>
<reference evidence="6 7" key="1">
    <citation type="submission" date="2020-08" db="EMBL/GenBank/DDBJ databases">
        <title>Genomic Encyclopedia of Type Strains, Phase IV (KMG-IV): sequencing the most valuable type-strain genomes for metagenomic binning, comparative biology and taxonomic classification.</title>
        <authorList>
            <person name="Goeker M."/>
        </authorList>
    </citation>
    <scope>NUCLEOTIDE SEQUENCE [LARGE SCALE GENOMIC DNA]</scope>
    <source>
        <strain evidence="6 7">DSM 28570</strain>
    </source>
</reference>
<organism evidence="6 7">
    <name type="scientific">Desulfoprunum benzoelyticum</name>
    <dbReference type="NCBI Taxonomy" id="1506996"/>
    <lineage>
        <taxon>Bacteria</taxon>
        <taxon>Pseudomonadati</taxon>
        <taxon>Thermodesulfobacteriota</taxon>
        <taxon>Desulfobulbia</taxon>
        <taxon>Desulfobulbales</taxon>
        <taxon>Desulfobulbaceae</taxon>
        <taxon>Desulfoprunum</taxon>
    </lineage>
</organism>
<dbReference type="InterPro" id="IPR000312">
    <property type="entry name" value="Glycosyl_Trfase_fam3"/>
</dbReference>
<feature type="domain" description="Glycosyl transferase family 3 N-terminal" evidence="5">
    <location>
        <begin position="13"/>
        <end position="70"/>
    </location>
</feature>
<evidence type="ECO:0000256" key="1">
    <source>
        <dbReference type="ARBA" id="ARBA00022676"/>
    </source>
</evidence>
<dbReference type="SUPFAM" id="SSF52418">
    <property type="entry name" value="Nucleoside phosphorylase/phosphoribosyltransferase catalytic domain"/>
    <property type="match status" value="1"/>
</dbReference>
<evidence type="ECO:0000259" key="5">
    <source>
        <dbReference type="Pfam" id="PF02885"/>
    </source>
</evidence>
<sequence>MEWEKNREFGRTIGRLINHRHLDQEEAYAAFSLVLNDEVSEMQQGAFLAALTAKGETAAEVAGGWKAVYELDTNKVDFGDLPIVDNCGTGMDSFKTFNISTAASVVAAAAGLAVARHGARAITSSCGTVDMAERLGVDVECPVEVVAASVRTAGLGLFNGMSPAVHPIALGRILSQIAFGSPLNIAASLAHPAMPRVALRGVYDRSLLMPVAETMRTIGYTDALVVHGTIAGSSLGMDEASVCGTTYGVWLKDGRITSHLWQPSDCGLQLHDPAGLRADSDPETAAVRMYRLLAGRGSAARTDAVVLNSGLLLLVSDTVNNLEDGVALARATIQSGAALATLESWVRNQNRDPEQGLARLNNLQREAGRQ</sequence>
<accession>A0A840UWH3</accession>
<dbReference type="NCBIfam" id="TIGR01245">
    <property type="entry name" value="trpD"/>
    <property type="match status" value="1"/>
</dbReference>
<comment type="caution">
    <text evidence="3">Lacks conserved residue(s) required for the propagation of feature annotation.</text>
</comment>
<proteinExistence type="inferred from homology"/>
<feature type="binding site" evidence="3">
    <location>
        <position position="239"/>
    </location>
    <ligand>
        <name>Mg(2+)</name>
        <dbReference type="ChEBI" id="CHEBI:18420"/>
        <label>2</label>
    </ligand>
</feature>
<comment type="function">
    <text evidence="3">Catalyzes the transfer of the phosphoribosyl group of 5-phosphorylribose-1-pyrophosphate (PRPP) to anthranilate to yield N-(5'-phosphoribosyl)-anthranilate (PRA).</text>
</comment>
<dbReference type="InterPro" id="IPR035902">
    <property type="entry name" value="Nuc_phospho_transferase"/>
</dbReference>
<dbReference type="GO" id="GO:0000162">
    <property type="term" value="P:L-tryptophan biosynthetic process"/>
    <property type="evidence" value="ECO:0007669"/>
    <property type="project" value="UniProtKB-UniRule"/>
</dbReference>
<evidence type="ECO:0000313" key="6">
    <source>
        <dbReference type="EMBL" id="MBB5349253.1"/>
    </source>
</evidence>
<feature type="binding site" evidence="3">
    <location>
        <position position="88"/>
    </location>
    <ligand>
        <name>anthranilate</name>
        <dbReference type="ChEBI" id="CHEBI:16567"/>
        <label>1</label>
    </ligand>
</feature>
<dbReference type="EMBL" id="JACHEO010000022">
    <property type="protein sequence ID" value="MBB5349253.1"/>
    <property type="molecule type" value="Genomic_DNA"/>
</dbReference>
<name>A0A840UWH3_9BACT</name>
<dbReference type="Gene3D" id="3.40.1030.10">
    <property type="entry name" value="Nucleoside phosphorylase/phosphoribosyltransferase catalytic domain"/>
    <property type="match status" value="1"/>
</dbReference>
<protein>
    <recommendedName>
        <fullName evidence="3">Anthranilate phosphoribosyltransferase</fullName>
        <ecNumber evidence="3">2.4.2.18</ecNumber>
    </recommendedName>
</protein>
<dbReference type="InterPro" id="IPR017459">
    <property type="entry name" value="Glycosyl_Trfase_fam3_N_dom"/>
</dbReference>
<feature type="binding site" evidence="3">
    <location>
        <position position="239"/>
    </location>
    <ligand>
        <name>Mg(2+)</name>
        <dbReference type="ChEBI" id="CHEBI:18420"/>
        <label>1</label>
    </ligand>
</feature>
<dbReference type="GO" id="GO:0000287">
    <property type="term" value="F:magnesium ion binding"/>
    <property type="evidence" value="ECO:0007669"/>
    <property type="project" value="UniProtKB-UniRule"/>
</dbReference>
<keyword evidence="3" id="KW-0822">Tryptophan biosynthesis</keyword>
<keyword evidence="3" id="KW-0479">Metal-binding</keyword>
<evidence type="ECO:0000256" key="3">
    <source>
        <dbReference type="HAMAP-Rule" id="MF_00211"/>
    </source>
</evidence>
<dbReference type="SUPFAM" id="SSF47648">
    <property type="entry name" value="Nucleoside phosphorylase/phosphoribosyltransferase N-terminal domain"/>
    <property type="match status" value="1"/>
</dbReference>
<comment type="pathway">
    <text evidence="3">Amino-acid biosynthesis; L-tryptophan biosynthesis; L-tryptophan from chorismate: step 2/5.</text>
</comment>
<feature type="binding site" evidence="3">
    <location>
        <position position="96"/>
    </location>
    <ligand>
        <name>5-phospho-alpha-D-ribose 1-diphosphate</name>
        <dbReference type="ChEBI" id="CHEBI:58017"/>
    </ligand>
</feature>
<evidence type="ECO:0000256" key="2">
    <source>
        <dbReference type="ARBA" id="ARBA00022679"/>
    </source>
</evidence>
<evidence type="ECO:0000259" key="4">
    <source>
        <dbReference type="Pfam" id="PF00591"/>
    </source>
</evidence>
<keyword evidence="3" id="KW-0057">Aromatic amino acid biosynthesis</keyword>
<keyword evidence="2 3" id="KW-0808">Transferase</keyword>
<dbReference type="Pfam" id="PF02885">
    <property type="entry name" value="Glycos_trans_3N"/>
    <property type="match status" value="1"/>
</dbReference>
<dbReference type="Pfam" id="PF00591">
    <property type="entry name" value="Glycos_transf_3"/>
    <property type="match status" value="1"/>
</dbReference>
<dbReference type="InterPro" id="IPR005940">
    <property type="entry name" value="Anthranilate_Pribosyl_Tfrase"/>
</dbReference>
<feature type="binding site" evidence="3">
    <location>
        <position position="238"/>
    </location>
    <ligand>
        <name>Mg(2+)</name>
        <dbReference type="ChEBI" id="CHEBI:18420"/>
        <label>2</label>
    </ligand>
</feature>
<comment type="catalytic activity">
    <reaction evidence="3">
        <text>N-(5-phospho-beta-D-ribosyl)anthranilate + diphosphate = 5-phospho-alpha-D-ribose 1-diphosphate + anthranilate</text>
        <dbReference type="Rhea" id="RHEA:11768"/>
        <dbReference type="ChEBI" id="CHEBI:16567"/>
        <dbReference type="ChEBI" id="CHEBI:18277"/>
        <dbReference type="ChEBI" id="CHEBI:33019"/>
        <dbReference type="ChEBI" id="CHEBI:58017"/>
        <dbReference type="EC" id="2.4.2.18"/>
    </reaction>
</comment>